<evidence type="ECO:0000256" key="6">
    <source>
        <dbReference type="RuleBase" id="RU361217"/>
    </source>
</evidence>
<dbReference type="EMBL" id="BOMI01000134">
    <property type="protein sequence ID" value="GID77973.1"/>
    <property type="molecule type" value="Genomic_DNA"/>
</dbReference>
<feature type="domain" description="Alpha-glycerophosphate oxidase C-terminal" evidence="9">
    <location>
        <begin position="496"/>
        <end position="619"/>
    </location>
</feature>
<dbReference type="InterPro" id="IPR036188">
    <property type="entry name" value="FAD/NAD-bd_sf"/>
</dbReference>
<evidence type="ECO:0000313" key="10">
    <source>
        <dbReference type="EMBL" id="GID77973.1"/>
    </source>
</evidence>
<comment type="caution">
    <text evidence="10">The sequence shown here is derived from an EMBL/GenBank/DDBJ whole genome shotgun (WGS) entry which is preliminary data.</text>
</comment>
<dbReference type="PROSITE" id="PS00977">
    <property type="entry name" value="FAD_G3PDH_1"/>
    <property type="match status" value="1"/>
</dbReference>
<comment type="catalytic activity">
    <reaction evidence="6">
        <text>a quinone + sn-glycerol 3-phosphate = dihydroxyacetone phosphate + a quinol</text>
        <dbReference type="Rhea" id="RHEA:18977"/>
        <dbReference type="ChEBI" id="CHEBI:24646"/>
        <dbReference type="ChEBI" id="CHEBI:57597"/>
        <dbReference type="ChEBI" id="CHEBI:57642"/>
        <dbReference type="ChEBI" id="CHEBI:132124"/>
        <dbReference type="EC" id="1.1.5.3"/>
    </reaction>
</comment>
<reference evidence="10 11" key="1">
    <citation type="submission" date="2021-01" db="EMBL/GenBank/DDBJ databases">
        <title>Whole genome shotgun sequence of Actinoplanes deccanensis NBRC 13994.</title>
        <authorList>
            <person name="Komaki H."/>
            <person name="Tamura T."/>
        </authorList>
    </citation>
    <scope>NUCLEOTIDE SEQUENCE [LARGE SCALE GENOMIC DNA]</scope>
    <source>
        <strain evidence="10 11">NBRC 13994</strain>
    </source>
</reference>
<accession>A0ABQ3YDA3</accession>
<sequence length="673" mass="72176">MNGVEIAAPARPVTSVASVTATASSIAAAILGPRTIVTVGAASARRDRIGDQVRSRPRRRDSLAGVTRGSANVGRVRDPSVSRYAAGRLSPIRRVADLRRLRDEQFDVLVIGGGVTGAGAALDAASRGLKVALVEARDLAAGTSSRSSKLIHGGLRYLEQLELHLVHEALTERGLLSTRLAPHLVRPVPILVPLPAGNPAARVGRRAYYGLGVAAYDVFAGVFGNGRGMPLHRHLTRDGARHLFPSLRAEAVSGAIRYYDGQVDDARLVVTLARTAASMGAAVVTSARVVGFVREAREVVGVRVRDLEAPDEPEFEVRARTVVAATGVWSDDMSQMLSDVGVRPGLRVRASKGVHLVVPRSAITGEAGLILRTPTSVLFVIPWGGHWIIGTTDTDWQLDRSHPAASARDIRYLLDQVNTVLDRPLTTDDIEGVYAGLRPLLSGEAESTSKLSREHAVFEPMLGLMLVAGGKYTTYRVMAADVIDRAARRLGSERPSETAQLPLLGADGYAAAWRDRHDIARRHGVPAGVVEHLLERYGTLSVHLLAMMKADPALAVPLRGAPEYLAAEVAYAALAEGALHVDDVLTRRTRISIETTHRGTESAEHAAQIMGEVLGWDTAVREREVEHYLARVAAERQSQTMPDDLTADAARVGSPDVRGFAADRGVDLLQIDL</sequence>
<keyword evidence="5 6" id="KW-0560">Oxidoreductase</keyword>
<proteinExistence type="inferred from homology"/>
<dbReference type="Gene3D" id="3.30.9.10">
    <property type="entry name" value="D-Amino Acid Oxidase, subunit A, domain 2"/>
    <property type="match status" value="1"/>
</dbReference>
<dbReference type="PRINTS" id="PR01001">
    <property type="entry name" value="FADG3PDH"/>
</dbReference>
<dbReference type="InterPro" id="IPR038299">
    <property type="entry name" value="DAO_C_sf"/>
</dbReference>
<evidence type="ECO:0000256" key="4">
    <source>
        <dbReference type="ARBA" id="ARBA00022827"/>
    </source>
</evidence>
<dbReference type="Pfam" id="PF16901">
    <property type="entry name" value="DAO_C"/>
    <property type="match status" value="1"/>
</dbReference>
<dbReference type="Pfam" id="PF01266">
    <property type="entry name" value="DAO"/>
    <property type="match status" value="1"/>
</dbReference>
<evidence type="ECO:0000256" key="7">
    <source>
        <dbReference type="SAM" id="MobiDB-lite"/>
    </source>
</evidence>
<evidence type="ECO:0000259" key="9">
    <source>
        <dbReference type="Pfam" id="PF16901"/>
    </source>
</evidence>
<dbReference type="EC" id="1.1.5.3" evidence="6"/>
<dbReference type="SUPFAM" id="SSF51905">
    <property type="entry name" value="FAD/NAD(P)-binding domain"/>
    <property type="match status" value="1"/>
</dbReference>
<keyword evidence="11" id="KW-1185">Reference proteome</keyword>
<keyword evidence="4" id="KW-0274">FAD</keyword>
<dbReference type="Gene3D" id="3.50.50.60">
    <property type="entry name" value="FAD/NAD(P)-binding domain"/>
    <property type="match status" value="1"/>
</dbReference>
<evidence type="ECO:0000256" key="2">
    <source>
        <dbReference type="ARBA" id="ARBA00007330"/>
    </source>
</evidence>
<evidence type="ECO:0000256" key="5">
    <source>
        <dbReference type="ARBA" id="ARBA00023002"/>
    </source>
</evidence>
<gene>
    <name evidence="10" type="ORF">Ade02nite_66140</name>
</gene>
<dbReference type="PANTHER" id="PTHR11985">
    <property type="entry name" value="GLYCEROL-3-PHOSPHATE DEHYDROGENASE"/>
    <property type="match status" value="1"/>
</dbReference>
<evidence type="ECO:0000313" key="11">
    <source>
        <dbReference type="Proteomes" id="UP000609879"/>
    </source>
</evidence>
<comment type="cofactor">
    <cofactor evidence="1 6">
        <name>FAD</name>
        <dbReference type="ChEBI" id="CHEBI:57692"/>
    </cofactor>
</comment>
<dbReference type="InterPro" id="IPR006076">
    <property type="entry name" value="FAD-dep_OxRdtase"/>
</dbReference>
<dbReference type="InterPro" id="IPR000447">
    <property type="entry name" value="G3P_DH_FAD-dep"/>
</dbReference>
<feature type="domain" description="FAD dependent oxidoreductase" evidence="8">
    <location>
        <begin position="107"/>
        <end position="473"/>
    </location>
</feature>
<evidence type="ECO:0000256" key="3">
    <source>
        <dbReference type="ARBA" id="ARBA00022630"/>
    </source>
</evidence>
<protein>
    <recommendedName>
        <fullName evidence="6">Glycerol-3-phosphate dehydrogenase</fullName>
        <ecNumber evidence="6">1.1.5.3</ecNumber>
    </recommendedName>
</protein>
<dbReference type="Proteomes" id="UP000609879">
    <property type="component" value="Unassembled WGS sequence"/>
</dbReference>
<dbReference type="PROSITE" id="PS00978">
    <property type="entry name" value="FAD_G3PDH_2"/>
    <property type="match status" value="1"/>
</dbReference>
<keyword evidence="3 6" id="KW-0285">Flavoprotein</keyword>
<feature type="region of interest" description="Disordered" evidence="7">
    <location>
        <begin position="47"/>
        <end position="69"/>
    </location>
</feature>
<evidence type="ECO:0000259" key="8">
    <source>
        <dbReference type="Pfam" id="PF01266"/>
    </source>
</evidence>
<comment type="similarity">
    <text evidence="2 6">Belongs to the FAD-dependent glycerol-3-phosphate dehydrogenase family.</text>
</comment>
<evidence type="ECO:0000256" key="1">
    <source>
        <dbReference type="ARBA" id="ARBA00001974"/>
    </source>
</evidence>
<organism evidence="10 11">
    <name type="scientific">Paractinoplanes deccanensis</name>
    <dbReference type="NCBI Taxonomy" id="113561"/>
    <lineage>
        <taxon>Bacteria</taxon>
        <taxon>Bacillati</taxon>
        <taxon>Actinomycetota</taxon>
        <taxon>Actinomycetes</taxon>
        <taxon>Micromonosporales</taxon>
        <taxon>Micromonosporaceae</taxon>
        <taxon>Paractinoplanes</taxon>
    </lineage>
</organism>
<dbReference type="Gene3D" id="1.10.8.870">
    <property type="entry name" value="Alpha-glycerophosphate oxidase, cap domain"/>
    <property type="match status" value="1"/>
</dbReference>
<dbReference type="InterPro" id="IPR031656">
    <property type="entry name" value="DAO_C"/>
</dbReference>
<name>A0ABQ3YDA3_9ACTN</name>
<dbReference type="PANTHER" id="PTHR11985:SF31">
    <property type="entry name" value="GLYCEROL-3-PHOSPHATE DEHYDROGENASE 2"/>
    <property type="match status" value="1"/>
</dbReference>